<reference evidence="2 3" key="1">
    <citation type="journal article" date="2023" name="Plants (Basel)">
        <title>Bridging the Gap: Combining Genomics and Transcriptomics Approaches to Understand Stylosanthes scabra, an Orphan Legume from the Brazilian Caatinga.</title>
        <authorList>
            <person name="Ferreira-Neto J.R.C."/>
            <person name="da Silva M.D."/>
            <person name="Binneck E."/>
            <person name="de Melo N.F."/>
            <person name="da Silva R.H."/>
            <person name="de Melo A.L.T.M."/>
            <person name="Pandolfi V."/>
            <person name="Bustamante F.O."/>
            <person name="Brasileiro-Vidal A.C."/>
            <person name="Benko-Iseppon A.M."/>
        </authorList>
    </citation>
    <scope>NUCLEOTIDE SEQUENCE [LARGE SCALE GENOMIC DNA]</scope>
    <source>
        <tissue evidence="2">Leaves</tissue>
    </source>
</reference>
<evidence type="ECO:0008006" key="4">
    <source>
        <dbReference type="Google" id="ProtNLM"/>
    </source>
</evidence>
<name>A0ABU6TAX9_9FABA</name>
<sequence>MVLFQPSQLKLKSGLIPFATKLNEENFSTWQKSVLLTVRTLKLESHYDSALTPPQFEEIVSSEEKDTKLAFSTSTNTEGETRKPLLNPPKFFKNPRNDHIQAILDGLLDEYDRQQPPQPLINLMDEGDEMVELRVDEVAGMAGVVDLITPIDPSISFVAALATLDIYATINLIRITKLQLTQPQQPLVPYANSYLPPPFTSFDQPKVYLTAPSTIQDSTWFADSGACHHVTAEHANIMEHSDSSQTPDQLYVGNGKRVPICCDKFFRHNPANEPDQVIPLKSGYRSLEERPLPVAPQIGAFKTPYGALEMQGGVRNARLHVPNGRLGVLNMSSTYKRPSSKLAPHLGR</sequence>
<organism evidence="2 3">
    <name type="scientific">Stylosanthes scabra</name>
    <dbReference type="NCBI Taxonomy" id="79078"/>
    <lineage>
        <taxon>Eukaryota</taxon>
        <taxon>Viridiplantae</taxon>
        <taxon>Streptophyta</taxon>
        <taxon>Embryophyta</taxon>
        <taxon>Tracheophyta</taxon>
        <taxon>Spermatophyta</taxon>
        <taxon>Magnoliopsida</taxon>
        <taxon>eudicotyledons</taxon>
        <taxon>Gunneridae</taxon>
        <taxon>Pentapetalae</taxon>
        <taxon>rosids</taxon>
        <taxon>fabids</taxon>
        <taxon>Fabales</taxon>
        <taxon>Fabaceae</taxon>
        <taxon>Papilionoideae</taxon>
        <taxon>50 kb inversion clade</taxon>
        <taxon>dalbergioids sensu lato</taxon>
        <taxon>Dalbergieae</taxon>
        <taxon>Pterocarpus clade</taxon>
        <taxon>Stylosanthes</taxon>
    </lineage>
</organism>
<evidence type="ECO:0000313" key="2">
    <source>
        <dbReference type="EMBL" id="MED6145877.1"/>
    </source>
</evidence>
<evidence type="ECO:0000256" key="1">
    <source>
        <dbReference type="SAM" id="MobiDB-lite"/>
    </source>
</evidence>
<comment type="caution">
    <text evidence="2">The sequence shown here is derived from an EMBL/GenBank/DDBJ whole genome shotgun (WGS) entry which is preliminary data.</text>
</comment>
<dbReference type="Proteomes" id="UP001341840">
    <property type="component" value="Unassembled WGS sequence"/>
</dbReference>
<evidence type="ECO:0000313" key="3">
    <source>
        <dbReference type="Proteomes" id="UP001341840"/>
    </source>
</evidence>
<accession>A0ABU6TAX9</accession>
<keyword evidence="3" id="KW-1185">Reference proteome</keyword>
<gene>
    <name evidence="2" type="ORF">PIB30_029256</name>
</gene>
<dbReference type="EMBL" id="JASCZI010090739">
    <property type="protein sequence ID" value="MED6145877.1"/>
    <property type="molecule type" value="Genomic_DNA"/>
</dbReference>
<feature type="region of interest" description="Disordered" evidence="1">
    <location>
        <begin position="67"/>
        <end position="88"/>
    </location>
</feature>
<protein>
    <recommendedName>
        <fullName evidence="4">Retrotransposon Copia-like N-terminal domain-containing protein</fullName>
    </recommendedName>
</protein>
<proteinExistence type="predicted"/>